<keyword evidence="6" id="KW-1185">Reference proteome</keyword>
<accession>A0A8T0DUU1</accession>
<feature type="signal peptide" evidence="3">
    <location>
        <begin position="1"/>
        <end position="29"/>
    </location>
</feature>
<protein>
    <recommendedName>
        <fullName evidence="4">Fas-binding factor 1 C-terminal domain-containing protein</fullName>
    </recommendedName>
</protein>
<evidence type="ECO:0000256" key="3">
    <source>
        <dbReference type="SAM" id="SignalP"/>
    </source>
</evidence>
<feature type="chain" id="PRO_5035920958" description="Fas-binding factor 1 C-terminal domain-containing protein" evidence="3">
    <location>
        <begin position="30"/>
        <end position="446"/>
    </location>
</feature>
<evidence type="ECO:0000259" key="4">
    <source>
        <dbReference type="Pfam" id="PF21007"/>
    </source>
</evidence>
<feature type="compositionally biased region" description="Basic and acidic residues" evidence="2">
    <location>
        <begin position="37"/>
        <end position="53"/>
    </location>
</feature>
<feature type="coiled-coil region" evidence="1">
    <location>
        <begin position="242"/>
        <end position="311"/>
    </location>
</feature>
<evidence type="ECO:0000313" key="5">
    <source>
        <dbReference type="EMBL" id="KAF8571330.1"/>
    </source>
</evidence>
<comment type="caution">
    <text evidence="5">The sequence shown here is derived from an EMBL/GenBank/DDBJ whole genome shotgun (WGS) entry which is preliminary data.</text>
</comment>
<organism evidence="5 6">
    <name type="scientific">Paragonimus westermani</name>
    <dbReference type="NCBI Taxonomy" id="34504"/>
    <lineage>
        <taxon>Eukaryota</taxon>
        <taxon>Metazoa</taxon>
        <taxon>Spiralia</taxon>
        <taxon>Lophotrochozoa</taxon>
        <taxon>Platyhelminthes</taxon>
        <taxon>Trematoda</taxon>
        <taxon>Digenea</taxon>
        <taxon>Plagiorchiida</taxon>
        <taxon>Troglotremata</taxon>
        <taxon>Troglotrematidae</taxon>
        <taxon>Paragonimus</taxon>
    </lineage>
</organism>
<evidence type="ECO:0000256" key="2">
    <source>
        <dbReference type="SAM" id="MobiDB-lite"/>
    </source>
</evidence>
<evidence type="ECO:0000313" key="6">
    <source>
        <dbReference type="Proteomes" id="UP000699462"/>
    </source>
</evidence>
<proteinExistence type="predicted"/>
<dbReference type="OrthoDB" id="6269545at2759"/>
<dbReference type="Pfam" id="PF21007">
    <property type="entry name" value="FBF1"/>
    <property type="match status" value="1"/>
</dbReference>
<gene>
    <name evidence="5" type="ORF">P879_04934</name>
</gene>
<feature type="region of interest" description="Disordered" evidence="2">
    <location>
        <begin position="29"/>
        <end position="59"/>
    </location>
</feature>
<reference evidence="5 6" key="1">
    <citation type="submission" date="2019-07" db="EMBL/GenBank/DDBJ databases">
        <title>Annotation for the trematode Paragonimus westermani.</title>
        <authorList>
            <person name="Choi Y.-J."/>
        </authorList>
    </citation>
    <scope>NUCLEOTIDE SEQUENCE [LARGE SCALE GENOMIC DNA]</scope>
    <source>
        <strain evidence="5">180907_Pwestermani</strain>
    </source>
</reference>
<keyword evidence="3" id="KW-0732">Signal</keyword>
<feature type="non-terminal residue" evidence="5">
    <location>
        <position position="446"/>
    </location>
</feature>
<keyword evidence="1" id="KW-0175">Coiled coil</keyword>
<dbReference type="AlphaFoldDB" id="A0A8T0DUU1"/>
<sequence length="446" mass="51118">NGQCGTSSFVPSFLLILYSLSTYIGLSNGDNKLPIPETKDEKKTNHKKSDTNKPKTNSRKNVLDLLMEPFDQNSSVLPTEKTLNHVDRKMDHIVKEESRQNDTAGSKRSVRFCETVSFEEETINKTDRQPSNTDVMKRGQKSVDFHQRPHTAPGLSKNVRSSLENLLADDLITDQFQTAARIHSADSNTQQIRAQMRRPWSLDSIGTGMDELQFPIQKAHKKVLSTAASGEGYTDDITALKISEMEAKIKRLEMERANANTMLDLLRKQHQEEIAVIEMTSRLREELKFLEEQSRERLVLLEQQRDQMISELSTKLNETRSQTAQEVARLKMFHDQELAALKSTHEETIAQIKMACHKETQVLGDLQPNAEALKRLLEQLTNTTTEINRTEQERLREITIRQEQIVRREEAVRAVEERIVQRVSARHPQLLGHILLITYDCISELV</sequence>
<feature type="domain" description="Fas-binding factor 1 C-terminal" evidence="4">
    <location>
        <begin position="252"/>
        <end position="422"/>
    </location>
</feature>
<dbReference type="InterPro" id="IPR049390">
    <property type="entry name" value="FBF1_C"/>
</dbReference>
<dbReference type="Proteomes" id="UP000699462">
    <property type="component" value="Unassembled WGS sequence"/>
</dbReference>
<dbReference type="EMBL" id="JTDF01000585">
    <property type="protein sequence ID" value="KAF8571330.1"/>
    <property type="molecule type" value="Genomic_DNA"/>
</dbReference>
<evidence type="ECO:0000256" key="1">
    <source>
        <dbReference type="SAM" id="Coils"/>
    </source>
</evidence>
<name>A0A8T0DUU1_9TREM</name>